<evidence type="ECO:0000256" key="1">
    <source>
        <dbReference type="SAM" id="Phobius"/>
    </source>
</evidence>
<keyword evidence="3" id="KW-1185">Reference proteome</keyword>
<dbReference type="EMBL" id="CP089984">
    <property type="protein sequence ID" value="WXB10994.1"/>
    <property type="molecule type" value="Genomic_DNA"/>
</dbReference>
<name>A0ABZ2LMY3_9BACT</name>
<protein>
    <submittedName>
        <fullName evidence="2">DUF4215 domain-containing protein</fullName>
    </submittedName>
</protein>
<reference evidence="2 3" key="1">
    <citation type="submission" date="2021-12" db="EMBL/GenBank/DDBJ databases">
        <title>Discovery of the Pendulisporaceae a myxobacterial family with distinct sporulation behavior and unique specialized metabolism.</title>
        <authorList>
            <person name="Garcia R."/>
            <person name="Popoff A."/>
            <person name="Bader C.D."/>
            <person name="Loehr J."/>
            <person name="Walesch S."/>
            <person name="Walt C."/>
            <person name="Boldt J."/>
            <person name="Bunk B."/>
            <person name="Haeckl F.J.F.P.J."/>
            <person name="Gunesch A.P."/>
            <person name="Birkelbach J."/>
            <person name="Nuebel U."/>
            <person name="Pietschmann T."/>
            <person name="Bach T."/>
            <person name="Mueller R."/>
        </authorList>
    </citation>
    <scope>NUCLEOTIDE SEQUENCE [LARGE SCALE GENOMIC DNA]</scope>
    <source>
        <strain evidence="2 3">MSr11954</strain>
    </source>
</reference>
<organism evidence="2 3">
    <name type="scientific">Pendulispora albinea</name>
    <dbReference type="NCBI Taxonomy" id="2741071"/>
    <lineage>
        <taxon>Bacteria</taxon>
        <taxon>Pseudomonadati</taxon>
        <taxon>Myxococcota</taxon>
        <taxon>Myxococcia</taxon>
        <taxon>Myxococcales</taxon>
        <taxon>Sorangiineae</taxon>
        <taxon>Pendulisporaceae</taxon>
        <taxon>Pendulispora</taxon>
    </lineage>
</organism>
<proteinExistence type="predicted"/>
<keyword evidence="1" id="KW-0812">Transmembrane</keyword>
<evidence type="ECO:0000313" key="3">
    <source>
        <dbReference type="Proteomes" id="UP001370348"/>
    </source>
</evidence>
<sequence>MNESRVRDVGGRRLRAAGLRGVYLAGAALVVAAGGAGTGCSSGEDPGPRAKVGPSIVFPRGAFENVRKLTLTVYETSDGVDCGADGNASGPATRPIATQDLGTRGCAQGAKFCGELTLGQSSSARVFLAAGLDAGGDRIANGCAKALVNQGAVPVEIRMRRFIKPPFCGDGVIQPSEQCEKSDPICDGACHTGEVYLSGGHLPGGTANGKAGDKKNPVLLWPQGSGDAGRLVAFFGDRTPGPTEITLRVLSDGFGRHAAGGAEMADYSFFLPNDPAASFPPAAEPQNQFAPSAAFAAGKYFVVYQDEGGGNPEIRLRSMTSSFVAEQGPQSPIGINGEGGIGEEGAQTHPVMALGANGHFLVAWEDSRSGTVRGRTYHPTSGARGKQYDDWTAGSARGVSVAAVGGSSGAAWVIAWESAGTVKIRLIGHDGAPLGPERTVPDGSHGGAQTHPAVAGLADGRFAVVWNDRGRTNGDVFVQRYTLGAQGAEPVAGDQAEPLNDRVSEGEQLEPTLGASSAAGGSYVAAWIDTSSGQVRARFLGGSGGFLFNHVDGQETEFQASIVSGRARANPTVASGGSGPYVAIGWEDTTNDGKAGVYGRRFPVGE</sequence>
<dbReference type="RefSeq" id="WP_394820611.1">
    <property type="nucleotide sequence ID" value="NZ_CP089984.1"/>
</dbReference>
<dbReference type="Proteomes" id="UP001370348">
    <property type="component" value="Chromosome"/>
</dbReference>
<accession>A0ABZ2LMY3</accession>
<gene>
    <name evidence="2" type="ORF">LZC94_24300</name>
</gene>
<feature type="transmembrane region" description="Helical" evidence="1">
    <location>
        <begin position="21"/>
        <end position="39"/>
    </location>
</feature>
<keyword evidence="1" id="KW-0472">Membrane</keyword>
<evidence type="ECO:0000313" key="2">
    <source>
        <dbReference type="EMBL" id="WXB10994.1"/>
    </source>
</evidence>
<keyword evidence="1" id="KW-1133">Transmembrane helix</keyword>